<dbReference type="Pfam" id="PF13410">
    <property type="entry name" value="GST_C_2"/>
    <property type="match status" value="1"/>
</dbReference>
<dbReference type="InterPro" id="IPR036282">
    <property type="entry name" value="Glutathione-S-Trfase_C_sf"/>
</dbReference>
<dbReference type="GO" id="GO:0016034">
    <property type="term" value="F:maleylacetoacetate isomerase activity"/>
    <property type="evidence" value="ECO:0007669"/>
    <property type="project" value="TreeGrafter"/>
</dbReference>
<dbReference type="SFLD" id="SFLDG00358">
    <property type="entry name" value="Main_(cytGST)"/>
    <property type="match status" value="1"/>
</dbReference>
<keyword evidence="4" id="KW-0413">Isomerase</keyword>
<dbReference type="GO" id="GO:0005739">
    <property type="term" value="C:mitochondrion"/>
    <property type="evidence" value="ECO:0007669"/>
    <property type="project" value="TreeGrafter"/>
</dbReference>
<dbReference type="InterPro" id="IPR040079">
    <property type="entry name" value="Glutathione_S-Trfase"/>
</dbReference>
<dbReference type="SFLD" id="SFLDS00019">
    <property type="entry name" value="Glutathione_Transferase_(cytos"/>
    <property type="match status" value="1"/>
</dbReference>
<comment type="similarity">
    <text evidence="1">Belongs to the GST superfamily. Zeta family.</text>
</comment>
<dbReference type="VEuPathDB" id="FungiDB:EMCG_09339"/>
<organism evidence="4 5">
    <name type="scientific">[Emmonsia] crescens</name>
    <dbReference type="NCBI Taxonomy" id="73230"/>
    <lineage>
        <taxon>Eukaryota</taxon>
        <taxon>Fungi</taxon>
        <taxon>Dikarya</taxon>
        <taxon>Ascomycota</taxon>
        <taxon>Pezizomycotina</taxon>
        <taxon>Eurotiomycetes</taxon>
        <taxon>Eurotiomycetidae</taxon>
        <taxon>Onygenales</taxon>
        <taxon>Ajellomycetaceae</taxon>
        <taxon>Emergomyces</taxon>
    </lineage>
</organism>
<dbReference type="PROSITE" id="PS50405">
    <property type="entry name" value="GST_CTER"/>
    <property type="match status" value="1"/>
</dbReference>
<accession>A0A2B7ZAB5</accession>
<dbReference type="Gene3D" id="1.20.1050.10">
    <property type="match status" value="1"/>
</dbReference>
<keyword evidence="5" id="KW-1185">Reference proteome</keyword>
<dbReference type="InterPro" id="IPR034330">
    <property type="entry name" value="GST_Zeta_C"/>
</dbReference>
<dbReference type="InterPro" id="IPR010987">
    <property type="entry name" value="Glutathione-S-Trfase_C-like"/>
</dbReference>
<dbReference type="STRING" id="73230.A0A2B7ZAB5"/>
<dbReference type="AlphaFoldDB" id="A0A2B7ZAB5"/>
<evidence type="ECO:0000259" key="3">
    <source>
        <dbReference type="PROSITE" id="PS50405"/>
    </source>
</evidence>
<feature type="domain" description="GST C-terminal" evidence="3">
    <location>
        <begin position="133"/>
        <end position="255"/>
    </location>
</feature>
<dbReference type="GO" id="GO:0004364">
    <property type="term" value="F:glutathione transferase activity"/>
    <property type="evidence" value="ECO:0007669"/>
    <property type="project" value="TreeGrafter"/>
</dbReference>
<evidence type="ECO:0000313" key="5">
    <source>
        <dbReference type="Proteomes" id="UP000226031"/>
    </source>
</evidence>
<protein>
    <submittedName>
        <fullName evidence="4">Maleylacetoacetate isomerase</fullName>
    </submittedName>
</protein>
<gene>
    <name evidence="4" type="ORF">GX50_07287</name>
</gene>
<dbReference type="InterPro" id="IPR036249">
    <property type="entry name" value="Thioredoxin-like_sf"/>
</dbReference>
<dbReference type="GO" id="GO:0006559">
    <property type="term" value="P:L-phenylalanine catabolic process"/>
    <property type="evidence" value="ECO:0007669"/>
    <property type="project" value="TreeGrafter"/>
</dbReference>
<comment type="caution">
    <text evidence="4">The sequence shown here is derived from an EMBL/GenBank/DDBJ whole genome shotgun (WGS) entry which is preliminary data.</text>
</comment>
<evidence type="ECO:0000259" key="2">
    <source>
        <dbReference type="PROSITE" id="PS50404"/>
    </source>
</evidence>
<dbReference type="InterPro" id="IPR004045">
    <property type="entry name" value="Glutathione_S-Trfase_N"/>
</dbReference>
<dbReference type="CDD" id="cd03191">
    <property type="entry name" value="GST_C_Zeta"/>
    <property type="match status" value="1"/>
</dbReference>
<dbReference type="FunFam" id="1.20.1050.10:FF:000010">
    <property type="entry name" value="Maleylacetoacetate isomerase isoform 1"/>
    <property type="match status" value="1"/>
</dbReference>
<name>A0A2B7ZAB5_9EURO</name>
<dbReference type="NCBIfam" id="TIGR01262">
    <property type="entry name" value="maiA"/>
    <property type="match status" value="1"/>
</dbReference>
<dbReference type="Proteomes" id="UP000226031">
    <property type="component" value="Unassembled WGS sequence"/>
</dbReference>
<dbReference type="GO" id="GO:0006749">
    <property type="term" value="P:glutathione metabolic process"/>
    <property type="evidence" value="ECO:0007669"/>
    <property type="project" value="TreeGrafter"/>
</dbReference>
<sequence>MASESPPTTTLKFHLYSYFRSSCASRLRIALNLKQIPYTTTFVNLLKGEQLSNAHRALNPSATVPVLAVTSTSTSGTEAEAAAEKTISIGQSIAALEYLEEVFTNTNITTSSLPLIGTQPATTTIPLLPPPTDPQSRARVRTLVNIIACDIQPVTNLRIQKRVKALGADNTLWARELMVDGFAALETQMSQWAGGFAVGDAISLADVCLVPAVWAAQRVEVDMKPYPTVTRVFERLEGLEAVKKAHWRRQPDTPEELRSGD</sequence>
<proteinExistence type="inferred from homology"/>
<feature type="domain" description="GST N-terminal" evidence="2">
    <location>
        <begin position="11"/>
        <end position="107"/>
    </location>
</feature>
<dbReference type="EMBL" id="PDND01000201">
    <property type="protein sequence ID" value="PGH29952.1"/>
    <property type="molecule type" value="Genomic_DNA"/>
</dbReference>
<dbReference type="PANTHER" id="PTHR42673">
    <property type="entry name" value="MALEYLACETOACETATE ISOMERASE"/>
    <property type="match status" value="1"/>
</dbReference>
<reference evidence="4 5" key="1">
    <citation type="submission" date="2017-10" db="EMBL/GenBank/DDBJ databases">
        <title>Comparative genomics in systemic dimorphic fungi from Ajellomycetaceae.</title>
        <authorList>
            <person name="Munoz J.F."/>
            <person name="Mcewen J.G."/>
            <person name="Clay O.K."/>
            <person name="Cuomo C.A."/>
        </authorList>
    </citation>
    <scope>NUCLEOTIDE SEQUENCE [LARGE SCALE GENOMIC DNA]</scope>
    <source>
        <strain evidence="4 5">UAMH4076</strain>
    </source>
</reference>
<dbReference type="PROSITE" id="PS50404">
    <property type="entry name" value="GST_NTER"/>
    <property type="match status" value="1"/>
</dbReference>
<evidence type="ECO:0000256" key="1">
    <source>
        <dbReference type="ARBA" id="ARBA00010007"/>
    </source>
</evidence>
<dbReference type="Gene3D" id="3.40.30.10">
    <property type="entry name" value="Glutaredoxin"/>
    <property type="match status" value="1"/>
</dbReference>
<dbReference type="Pfam" id="PF13409">
    <property type="entry name" value="GST_N_2"/>
    <property type="match status" value="1"/>
</dbReference>
<evidence type="ECO:0000313" key="4">
    <source>
        <dbReference type="EMBL" id="PGH29952.1"/>
    </source>
</evidence>
<dbReference type="SUPFAM" id="SSF52833">
    <property type="entry name" value="Thioredoxin-like"/>
    <property type="match status" value="1"/>
</dbReference>
<dbReference type="InterPro" id="IPR005955">
    <property type="entry name" value="GST_Zeta"/>
</dbReference>
<dbReference type="SUPFAM" id="SSF47616">
    <property type="entry name" value="GST C-terminal domain-like"/>
    <property type="match status" value="1"/>
</dbReference>
<dbReference type="PANTHER" id="PTHR42673:SF4">
    <property type="entry name" value="MALEYLACETOACETATE ISOMERASE"/>
    <property type="match status" value="1"/>
</dbReference>